<evidence type="ECO:0000313" key="7">
    <source>
        <dbReference type="EMBL" id="QCK86107.1"/>
    </source>
</evidence>
<dbReference type="GO" id="GO:0009279">
    <property type="term" value="C:cell outer membrane"/>
    <property type="evidence" value="ECO:0007669"/>
    <property type="project" value="UniProtKB-SubCell"/>
</dbReference>
<protein>
    <submittedName>
        <fullName evidence="7">Porin family protein</fullName>
    </submittedName>
</protein>
<dbReference type="SUPFAM" id="SSF56925">
    <property type="entry name" value="OMPA-like"/>
    <property type="match status" value="1"/>
</dbReference>
<evidence type="ECO:0000313" key="8">
    <source>
        <dbReference type="Proteomes" id="UP000298588"/>
    </source>
</evidence>
<dbReference type="PANTHER" id="PTHR34001">
    <property type="entry name" value="BLL7405 PROTEIN"/>
    <property type="match status" value="1"/>
</dbReference>
<dbReference type="PANTHER" id="PTHR34001:SF3">
    <property type="entry name" value="BLL7405 PROTEIN"/>
    <property type="match status" value="1"/>
</dbReference>
<dbReference type="InterPro" id="IPR051692">
    <property type="entry name" value="OMP-like"/>
</dbReference>
<evidence type="ECO:0000256" key="2">
    <source>
        <dbReference type="ARBA" id="ARBA00022729"/>
    </source>
</evidence>
<evidence type="ECO:0000256" key="4">
    <source>
        <dbReference type="ARBA" id="ARBA00023237"/>
    </source>
</evidence>
<dbReference type="InterPro" id="IPR027385">
    <property type="entry name" value="Beta-barrel_OMP"/>
</dbReference>
<accession>A0A4D7QLW4</accession>
<dbReference type="EMBL" id="CP039865">
    <property type="protein sequence ID" value="QCK86107.1"/>
    <property type="molecule type" value="Genomic_DNA"/>
</dbReference>
<dbReference type="OrthoDB" id="9815357at2"/>
<sequence length="399" mass="41828">MSARLALPQHGRQQEVVPPLVEVAQQANALFHQGGISRVAGHCEGALHDRTGVGEVIHHRHGTVLAPTGIGSINGVIGPARVAHPGAFSAQPGHHSGAGVLVQAHVRVAASLIGPGGVVLAPPAPGENVCVLPEDHASWDRCLLDSGMHTGGHTMNRLLLAATSALALSTGFAQAADLGSRRAPVASAVVMPAFSWTGFYIGGQIGGAWMNNSTREFVTATGVATGFQQAFRANGLIGGIHGGYNYQINNFVLGLEADLEAAGVSGGYRLANGNGTRFRDNWQGSVRARAGVAVDRALFYVTGGVAFAQMRHSYFTAAVTESFSQTRAGWTLGAGVEYALAANWTARLEYRYSDFGRANYVNAVAFPGFTYRQNPNEHAVRVGVSYLFSTGPSAVVARY</sequence>
<proteinExistence type="inferred from homology"/>
<evidence type="ECO:0000256" key="5">
    <source>
        <dbReference type="ARBA" id="ARBA00038306"/>
    </source>
</evidence>
<organism evidence="7 8">
    <name type="scientific">Phreatobacter aquaticus</name>
    <dbReference type="NCBI Taxonomy" id="2570229"/>
    <lineage>
        <taxon>Bacteria</taxon>
        <taxon>Pseudomonadati</taxon>
        <taxon>Pseudomonadota</taxon>
        <taxon>Alphaproteobacteria</taxon>
        <taxon>Hyphomicrobiales</taxon>
        <taxon>Phreatobacteraceae</taxon>
        <taxon>Phreatobacter</taxon>
    </lineage>
</organism>
<gene>
    <name evidence="7" type="ORF">E8L99_10265</name>
</gene>
<evidence type="ECO:0000256" key="1">
    <source>
        <dbReference type="ARBA" id="ARBA00004442"/>
    </source>
</evidence>
<dbReference type="Gene3D" id="2.40.160.20">
    <property type="match status" value="1"/>
</dbReference>
<keyword evidence="3" id="KW-0472">Membrane</keyword>
<reference evidence="7 8" key="1">
    <citation type="submission" date="2019-04" db="EMBL/GenBank/DDBJ databases">
        <title>Phreatobacter aquaticus sp. nov.</title>
        <authorList>
            <person name="Choi A."/>
            <person name="Baek K."/>
        </authorList>
    </citation>
    <scope>NUCLEOTIDE SEQUENCE [LARGE SCALE GENOMIC DNA]</scope>
    <source>
        <strain evidence="7 8">NMCR1094</strain>
    </source>
</reference>
<feature type="domain" description="Outer membrane protein beta-barrel" evidence="6">
    <location>
        <begin position="166"/>
        <end position="388"/>
    </location>
</feature>
<comment type="similarity">
    <text evidence="5">Belongs to the Omp25/RopB family.</text>
</comment>
<dbReference type="KEGG" id="paqt:E8L99_10265"/>
<comment type="subcellular location">
    <subcellularLocation>
        <location evidence="1">Cell outer membrane</location>
    </subcellularLocation>
</comment>
<dbReference type="InterPro" id="IPR011250">
    <property type="entry name" value="OMP/PagP_B-barrel"/>
</dbReference>
<keyword evidence="4" id="KW-0998">Cell outer membrane</keyword>
<keyword evidence="8" id="KW-1185">Reference proteome</keyword>
<name>A0A4D7QLW4_9HYPH</name>
<dbReference type="Proteomes" id="UP000298588">
    <property type="component" value="Chromosome"/>
</dbReference>
<dbReference type="AlphaFoldDB" id="A0A4D7QLW4"/>
<keyword evidence="2" id="KW-0732">Signal</keyword>
<evidence type="ECO:0000259" key="6">
    <source>
        <dbReference type="Pfam" id="PF13505"/>
    </source>
</evidence>
<dbReference type="InterPro" id="IPR006315">
    <property type="entry name" value="OM_autotransptr_brl_dom"/>
</dbReference>
<evidence type="ECO:0000256" key="3">
    <source>
        <dbReference type="ARBA" id="ARBA00023136"/>
    </source>
</evidence>
<dbReference type="Pfam" id="PF13505">
    <property type="entry name" value="OMP_b-brl"/>
    <property type="match status" value="1"/>
</dbReference>
<dbReference type="NCBIfam" id="TIGR01414">
    <property type="entry name" value="autotrans_barl"/>
    <property type="match status" value="1"/>
</dbReference>